<keyword evidence="5" id="KW-1185">Reference proteome</keyword>
<gene>
    <name evidence="3" type="ORF">CAPTEDRAFT_193974</name>
</gene>
<dbReference type="OMA" id="KQPVPME"/>
<dbReference type="EMBL" id="AMQN01007323">
    <property type="status" value="NOT_ANNOTATED_CDS"/>
    <property type="molecule type" value="Genomic_DNA"/>
</dbReference>
<dbReference type="InterPro" id="IPR033336">
    <property type="entry name" value="SAXO1/2"/>
</dbReference>
<dbReference type="EnsemblMetazoa" id="CapteT193974">
    <property type="protein sequence ID" value="CapteP193974"/>
    <property type="gene ID" value="CapteG193974"/>
</dbReference>
<dbReference type="Proteomes" id="UP000014760">
    <property type="component" value="Unassembled WGS sequence"/>
</dbReference>
<dbReference type="PANTHER" id="PTHR31516:SF17">
    <property type="entry name" value="STABILIZER OF AXONEMAL MICROTUBULES 2"/>
    <property type="match status" value="1"/>
</dbReference>
<reference evidence="5" key="1">
    <citation type="submission" date="2012-12" db="EMBL/GenBank/DDBJ databases">
        <authorList>
            <person name="Hellsten U."/>
            <person name="Grimwood J."/>
            <person name="Chapman J.A."/>
            <person name="Shapiro H."/>
            <person name="Aerts A."/>
            <person name="Otillar R.P."/>
            <person name="Terry A.Y."/>
            <person name="Boore J.L."/>
            <person name="Simakov O."/>
            <person name="Marletaz F."/>
            <person name="Cho S.-J."/>
            <person name="Edsinger-Gonzales E."/>
            <person name="Havlak P."/>
            <person name="Kuo D.-H."/>
            <person name="Larsson T."/>
            <person name="Lv J."/>
            <person name="Arendt D."/>
            <person name="Savage R."/>
            <person name="Osoegawa K."/>
            <person name="de Jong P."/>
            <person name="Lindberg D.R."/>
            <person name="Seaver E.C."/>
            <person name="Weisblat D.A."/>
            <person name="Putnam N.H."/>
            <person name="Grigoriev I.V."/>
            <person name="Rokhsar D.S."/>
        </authorList>
    </citation>
    <scope>NUCLEOTIDE SEQUENCE</scope>
    <source>
        <strain evidence="5">I ESC-2004</strain>
    </source>
</reference>
<dbReference type="Pfam" id="PF05217">
    <property type="entry name" value="SAXO1-2"/>
    <property type="match status" value="1"/>
</dbReference>
<protein>
    <submittedName>
        <fullName evidence="3 4">Uncharacterized protein</fullName>
    </submittedName>
</protein>
<evidence type="ECO:0000256" key="1">
    <source>
        <dbReference type="ARBA" id="ARBA00008738"/>
    </source>
</evidence>
<dbReference type="PANTHER" id="PTHR31516">
    <property type="entry name" value="STABILIZER OF AXONEMAL MICROTUBULES 2"/>
    <property type="match status" value="1"/>
</dbReference>
<evidence type="ECO:0000313" key="3">
    <source>
        <dbReference type="EMBL" id="ELU06766.1"/>
    </source>
</evidence>
<dbReference type="GO" id="GO:0036126">
    <property type="term" value="C:sperm flagellum"/>
    <property type="evidence" value="ECO:0007669"/>
    <property type="project" value="TreeGrafter"/>
</dbReference>
<dbReference type="GO" id="GO:0008017">
    <property type="term" value="F:microtubule binding"/>
    <property type="evidence" value="ECO:0007669"/>
    <property type="project" value="InterPro"/>
</dbReference>
<dbReference type="GO" id="GO:0005879">
    <property type="term" value="C:axonemal microtubule"/>
    <property type="evidence" value="ECO:0007669"/>
    <property type="project" value="TreeGrafter"/>
</dbReference>
<dbReference type="EMBL" id="KB300427">
    <property type="protein sequence ID" value="ELU06766.1"/>
    <property type="molecule type" value="Genomic_DNA"/>
</dbReference>
<feature type="compositionally biased region" description="Polar residues" evidence="2">
    <location>
        <begin position="423"/>
        <end position="435"/>
    </location>
</feature>
<dbReference type="AlphaFoldDB" id="R7UTP4"/>
<reference evidence="3 5" key="2">
    <citation type="journal article" date="2013" name="Nature">
        <title>Insights into bilaterian evolution from three spiralian genomes.</title>
        <authorList>
            <person name="Simakov O."/>
            <person name="Marletaz F."/>
            <person name="Cho S.J."/>
            <person name="Edsinger-Gonzales E."/>
            <person name="Havlak P."/>
            <person name="Hellsten U."/>
            <person name="Kuo D.H."/>
            <person name="Larsson T."/>
            <person name="Lv J."/>
            <person name="Arendt D."/>
            <person name="Savage R."/>
            <person name="Osoegawa K."/>
            <person name="de Jong P."/>
            <person name="Grimwood J."/>
            <person name="Chapman J.A."/>
            <person name="Shapiro H."/>
            <person name="Aerts A."/>
            <person name="Otillar R.P."/>
            <person name="Terry A.Y."/>
            <person name="Boore J.L."/>
            <person name="Grigoriev I.V."/>
            <person name="Lindberg D.R."/>
            <person name="Seaver E.C."/>
            <person name="Weisblat D.A."/>
            <person name="Putnam N.H."/>
            <person name="Rokhsar D.S."/>
        </authorList>
    </citation>
    <scope>NUCLEOTIDE SEQUENCE</scope>
    <source>
        <strain evidence="3 5">I ESC-2004</strain>
    </source>
</reference>
<reference evidence="4" key="3">
    <citation type="submission" date="2015-06" db="UniProtKB">
        <authorList>
            <consortium name="EnsemblMetazoa"/>
        </authorList>
    </citation>
    <scope>IDENTIFICATION</scope>
</reference>
<dbReference type="HOGENOM" id="CLU_548888_0_0_1"/>
<organism evidence="3">
    <name type="scientific">Capitella teleta</name>
    <name type="common">Polychaete worm</name>
    <dbReference type="NCBI Taxonomy" id="283909"/>
    <lineage>
        <taxon>Eukaryota</taxon>
        <taxon>Metazoa</taxon>
        <taxon>Spiralia</taxon>
        <taxon>Lophotrochozoa</taxon>
        <taxon>Annelida</taxon>
        <taxon>Polychaeta</taxon>
        <taxon>Sedentaria</taxon>
        <taxon>Scolecida</taxon>
        <taxon>Capitellidae</taxon>
        <taxon>Capitella</taxon>
    </lineage>
</organism>
<dbReference type="STRING" id="283909.R7UTP4"/>
<sequence>MSERGDWDYVYVPVDEEREYSMVQDEGEETIYMVDYRPHNVEDWEWCRVQPIRQAECISREDAAFDAMTTMQEDFRQFDLTDRVQAIRPQPQTSVGRGRFEHVTSYRQEFNPKECVPNPGLRRKDQYIPNTGPFESQSTNTAEYQPHYNAEREKSCKPLERYRPNPERFDNTTTASNSYQAWEVHEMEKPSWAKPKPYMAPTESFQRHSSYKEEYPRPPEHAMRAEMVRPKGSNVRIEMPGEPKRTSSSQYKNHFVKYDNPQSRTSCKVIRSYEPPREAVQKESMYNTEFKGQSSERAKPCLPKQNKIREDGRAEFNTTYRSNYIKGRDQVDAPVSSAGVASKVNARGTQITLRGPDQKGRSQPVMRKILVQRVAAGVPSQRMLRPVVDLRSSDRSPRSKSVDRGMLKKVPVASRKIERRELVNTQSRAPETRPTSAVKAASTDNLDGENRRESSVVHKTVTNVVEMNNHSEEQLSQTVIDAAQDIAAAHAPEIEAF</sequence>
<dbReference type="GO" id="GO:0005814">
    <property type="term" value="C:centriole"/>
    <property type="evidence" value="ECO:0007669"/>
    <property type="project" value="TreeGrafter"/>
</dbReference>
<evidence type="ECO:0000313" key="4">
    <source>
        <dbReference type="EnsemblMetazoa" id="CapteP193974"/>
    </source>
</evidence>
<evidence type="ECO:0000256" key="2">
    <source>
        <dbReference type="SAM" id="MobiDB-lite"/>
    </source>
</evidence>
<dbReference type="GO" id="GO:0036064">
    <property type="term" value="C:ciliary basal body"/>
    <property type="evidence" value="ECO:0007669"/>
    <property type="project" value="TreeGrafter"/>
</dbReference>
<proteinExistence type="inferred from homology"/>
<comment type="similarity">
    <text evidence="1">Belongs to the FAM154 family.</text>
</comment>
<accession>R7UTP4</accession>
<feature type="region of interest" description="Disordered" evidence="2">
    <location>
        <begin position="113"/>
        <end position="141"/>
    </location>
</feature>
<evidence type="ECO:0000313" key="5">
    <source>
        <dbReference type="Proteomes" id="UP000014760"/>
    </source>
</evidence>
<name>R7UTP4_CAPTE</name>
<dbReference type="OrthoDB" id="365640at2759"/>
<feature type="region of interest" description="Disordered" evidence="2">
    <location>
        <begin position="423"/>
        <end position="454"/>
    </location>
</feature>